<evidence type="ECO:0000313" key="1">
    <source>
        <dbReference type="EMBL" id="OIP36818.1"/>
    </source>
</evidence>
<dbReference type="AlphaFoldDB" id="A0A1J5DWX6"/>
<dbReference type="STRING" id="1817895.AUJ95_08975"/>
<evidence type="ECO:0000313" key="2">
    <source>
        <dbReference type="Proteomes" id="UP000183085"/>
    </source>
</evidence>
<dbReference type="EMBL" id="MNYI01000232">
    <property type="protein sequence ID" value="OIP36818.1"/>
    <property type="molecule type" value="Genomic_DNA"/>
</dbReference>
<comment type="caution">
    <text evidence="1">The sequence shown here is derived from an EMBL/GenBank/DDBJ whole genome shotgun (WGS) entry which is preliminary data.</text>
</comment>
<protein>
    <submittedName>
        <fullName evidence="1">Uncharacterized protein</fullName>
    </submittedName>
</protein>
<sequence length="86" mass="10237">MKWEEARTYYPAQWLLVEAIKAHSEANKRILDEIAVVNVFNNSQEAMQSYGQFHHQCPEHELYVVHTDRKALDITERRWIGIRGIR</sequence>
<name>A0A1J5DWX6_9BACT</name>
<dbReference type="Proteomes" id="UP000183085">
    <property type="component" value="Unassembled WGS sequence"/>
</dbReference>
<accession>A0A1J5DWX6</accession>
<reference evidence="1 2" key="1">
    <citation type="journal article" date="2016" name="Environ. Microbiol.">
        <title>Genomic resolution of a cold subsurface aquifer community provides metabolic insights for novel microbes adapted to high CO concentrations.</title>
        <authorList>
            <person name="Probst A.J."/>
            <person name="Castelle C.J."/>
            <person name="Singh A."/>
            <person name="Brown C.T."/>
            <person name="Anantharaman K."/>
            <person name="Sharon I."/>
            <person name="Hug L.A."/>
            <person name="Burstein D."/>
            <person name="Emerson J.B."/>
            <person name="Thomas B.C."/>
            <person name="Banfield J.F."/>
        </authorList>
    </citation>
    <scope>NUCLEOTIDE SEQUENCE [LARGE SCALE GENOMIC DNA]</scope>
    <source>
        <strain evidence="1">CG2_30_40_21</strain>
    </source>
</reference>
<organism evidence="1 2">
    <name type="scientific">Candidatus Desantisbacteria bacterium CG2_30_40_21</name>
    <dbReference type="NCBI Taxonomy" id="1817895"/>
    <lineage>
        <taxon>Bacteria</taxon>
        <taxon>Candidatus Desantisiibacteriota</taxon>
    </lineage>
</organism>
<proteinExistence type="predicted"/>
<gene>
    <name evidence="1" type="ORF">AUJ95_08975</name>
</gene>